<feature type="transmembrane region" description="Helical" evidence="5">
    <location>
        <begin position="360"/>
        <end position="376"/>
    </location>
</feature>
<keyword evidence="3 5" id="KW-1133">Transmembrane helix</keyword>
<dbReference type="GO" id="GO:0016020">
    <property type="term" value="C:membrane"/>
    <property type="evidence" value="ECO:0007669"/>
    <property type="project" value="UniProtKB-SubCell"/>
</dbReference>
<dbReference type="PANTHER" id="PTHR37422:SF17">
    <property type="entry name" value="O-ANTIGEN LIGASE"/>
    <property type="match status" value="1"/>
</dbReference>
<keyword evidence="2 5" id="KW-0812">Transmembrane</keyword>
<feature type="domain" description="O-antigen ligase-related" evidence="6">
    <location>
        <begin position="196"/>
        <end position="338"/>
    </location>
</feature>
<gene>
    <name evidence="7" type="ORF">ENS06_10905</name>
</gene>
<feature type="transmembrane region" description="Helical" evidence="5">
    <location>
        <begin position="237"/>
        <end position="255"/>
    </location>
</feature>
<dbReference type="InterPro" id="IPR051533">
    <property type="entry name" value="WaaL-like"/>
</dbReference>
<feature type="transmembrane region" description="Helical" evidence="5">
    <location>
        <begin position="327"/>
        <end position="348"/>
    </location>
</feature>
<comment type="subcellular location">
    <subcellularLocation>
        <location evidence="1">Membrane</location>
        <topology evidence="1">Multi-pass membrane protein</topology>
    </subcellularLocation>
</comment>
<name>A0A832A1H0_9BACT</name>
<keyword evidence="7" id="KW-0436">Ligase</keyword>
<comment type="caution">
    <text evidence="7">The sequence shown here is derived from an EMBL/GenBank/DDBJ whole genome shotgun (WGS) entry which is preliminary data.</text>
</comment>
<feature type="transmembrane region" description="Helical" evidence="5">
    <location>
        <begin position="97"/>
        <end position="114"/>
    </location>
</feature>
<evidence type="ECO:0000256" key="5">
    <source>
        <dbReference type="SAM" id="Phobius"/>
    </source>
</evidence>
<dbReference type="InterPro" id="IPR007016">
    <property type="entry name" value="O-antigen_ligase-rel_domated"/>
</dbReference>
<feature type="transmembrane region" description="Helical" evidence="5">
    <location>
        <begin position="126"/>
        <end position="148"/>
    </location>
</feature>
<feature type="transmembrane region" description="Helical" evidence="5">
    <location>
        <begin position="75"/>
        <end position="91"/>
    </location>
</feature>
<dbReference type="Pfam" id="PF04932">
    <property type="entry name" value="Wzy_C"/>
    <property type="match status" value="1"/>
</dbReference>
<evidence type="ECO:0000313" key="7">
    <source>
        <dbReference type="EMBL" id="HFK97813.1"/>
    </source>
</evidence>
<dbReference type="EMBL" id="DSTK01000034">
    <property type="protein sequence ID" value="HFK97813.1"/>
    <property type="molecule type" value="Genomic_DNA"/>
</dbReference>
<keyword evidence="4 5" id="KW-0472">Membrane</keyword>
<organism evidence="7">
    <name type="scientific">Desulfacinum infernum</name>
    <dbReference type="NCBI Taxonomy" id="35837"/>
    <lineage>
        <taxon>Bacteria</taxon>
        <taxon>Pseudomonadati</taxon>
        <taxon>Thermodesulfobacteriota</taxon>
        <taxon>Syntrophobacteria</taxon>
        <taxon>Syntrophobacterales</taxon>
        <taxon>Syntrophobacteraceae</taxon>
        <taxon>Desulfacinum</taxon>
    </lineage>
</organism>
<dbReference type="AlphaFoldDB" id="A0A832A1H0"/>
<evidence type="ECO:0000256" key="1">
    <source>
        <dbReference type="ARBA" id="ARBA00004141"/>
    </source>
</evidence>
<dbReference type="GO" id="GO:0016874">
    <property type="term" value="F:ligase activity"/>
    <property type="evidence" value="ECO:0007669"/>
    <property type="project" value="UniProtKB-KW"/>
</dbReference>
<accession>A0A832A1H0</accession>
<sequence length="406" mass="45191">MVKRLCEAVEKILHMAVLLLLMDFFLPLWNEMHGVEDAPGMEPEQVFMVGFALVFTASVVVTAPGKACRTALRTPLLWALLFWAALSFLWSEGPDMTLRRTVGVTLTAVYAVALRLRFADEDFLKLLGWTVLVALAVSFLLVAAAPHWAVMEFPHEGAWNGAFLHKNVLGRIAALGMLFFAFLRWIDERPALWNGALALAALCLWRSQSASSLVLVCALAGMGIALRELLQRTRWNGSTVLVVALGLATAGYYAVLNVDLLLHILRRDVTLTGRTPLWSVLLPMLQERFWTGYGFRAFWLGWDGPSAEVYKVMTWFPEHAHNGFLDLWLELGFVGVILGLGLLLSPLVFHGRAAAQGRPLAIFWVFLGLFVLLYNIPESYFMRPNSILWLLAVAAATAPEAQEKDP</sequence>
<evidence type="ECO:0000256" key="4">
    <source>
        <dbReference type="ARBA" id="ARBA00023136"/>
    </source>
</evidence>
<proteinExistence type="predicted"/>
<dbReference type="PANTHER" id="PTHR37422">
    <property type="entry name" value="TEICHURONIC ACID BIOSYNTHESIS PROTEIN TUAE"/>
    <property type="match status" value="1"/>
</dbReference>
<evidence type="ECO:0000256" key="3">
    <source>
        <dbReference type="ARBA" id="ARBA00022989"/>
    </source>
</evidence>
<protein>
    <submittedName>
        <fullName evidence="7">O-antigen ligase family protein</fullName>
    </submittedName>
</protein>
<feature type="transmembrane region" description="Helical" evidence="5">
    <location>
        <begin position="168"/>
        <end position="186"/>
    </location>
</feature>
<evidence type="ECO:0000259" key="6">
    <source>
        <dbReference type="Pfam" id="PF04932"/>
    </source>
</evidence>
<reference evidence="7" key="1">
    <citation type="journal article" date="2020" name="mSystems">
        <title>Genome- and Community-Level Interaction Insights into Carbon Utilization and Element Cycling Functions of Hydrothermarchaeota in Hydrothermal Sediment.</title>
        <authorList>
            <person name="Zhou Z."/>
            <person name="Liu Y."/>
            <person name="Xu W."/>
            <person name="Pan J."/>
            <person name="Luo Z.H."/>
            <person name="Li M."/>
        </authorList>
    </citation>
    <scope>NUCLEOTIDE SEQUENCE [LARGE SCALE GENOMIC DNA]</scope>
    <source>
        <strain evidence="7">SpSt-456</strain>
    </source>
</reference>
<feature type="transmembrane region" description="Helical" evidence="5">
    <location>
        <begin position="12"/>
        <end position="30"/>
    </location>
</feature>
<evidence type="ECO:0000256" key="2">
    <source>
        <dbReference type="ARBA" id="ARBA00022692"/>
    </source>
</evidence>
<feature type="transmembrane region" description="Helical" evidence="5">
    <location>
        <begin position="45"/>
        <end position="63"/>
    </location>
</feature>